<name>A0AAW0EBV2_9AGAR</name>
<dbReference type="PANTHER" id="PTHR11947">
    <property type="entry name" value="PYRUVATE DEHYDROGENASE KINASE"/>
    <property type="match status" value="1"/>
</dbReference>
<keyword evidence="11" id="KW-1185">Reference proteome</keyword>
<dbReference type="GO" id="GO:0004740">
    <property type="term" value="F:pyruvate dehydrogenase (acetyl-transferring) kinase activity"/>
    <property type="evidence" value="ECO:0007669"/>
    <property type="project" value="TreeGrafter"/>
</dbReference>
<dbReference type="SUPFAM" id="SSF55874">
    <property type="entry name" value="ATPase domain of HSP90 chaperone/DNA topoisomerase II/histidine kinase"/>
    <property type="match status" value="1"/>
</dbReference>
<evidence type="ECO:0000256" key="3">
    <source>
        <dbReference type="ARBA" id="ARBA00022741"/>
    </source>
</evidence>
<comment type="similarity">
    <text evidence="1 7">Belongs to the PDK/BCKDK protein kinase family.</text>
</comment>
<proteinExistence type="inferred from homology"/>
<keyword evidence="2 7" id="KW-0808">Transferase</keyword>
<gene>
    <name evidence="10" type="ORF">R3P38DRAFT_3302885</name>
</gene>
<keyword evidence="4 7" id="KW-0418">Kinase</keyword>
<comment type="caution">
    <text evidence="10">The sequence shown here is derived from an EMBL/GenBank/DDBJ whole genome shotgun (WGS) entry which is preliminary data.</text>
</comment>
<feature type="compositionally biased region" description="Acidic residues" evidence="8">
    <location>
        <begin position="625"/>
        <end position="634"/>
    </location>
</feature>
<protein>
    <recommendedName>
        <fullName evidence="7">Protein-serine/threonine kinase</fullName>
        <ecNumber evidence="7">2.7.11.-</ecNumber>
    </recommendedName>
</protein>
<reference evidence="10 11" key="1">
    <citation type="journal article" date="2024" name="J Genomics">
        <title>Draft genome sequencing and assembly of Favolaschia claudopus CIRM-BRFM 2984 isolated from oak limbs.</title>
        <authorList>
            <person name="Navarro D."/>
            <person name="Drula E."/>
            <person name="Chaduli D."/>
            <person name="Cazenave R."/>
            <person name="Ahrendt S."/>
            <person name="Wang J."/>
            <person name="Lipzen A."/>
            <person name="Daum C."/>
            <person name="Barry K."/>
            <person name="Grigoriev I.V."/>
            <person name="Favel A."/>
            <person name="Rosso M.N."/>
            <person name="Martin F."/>
        </authorList>
    </citation>
    <scope>NUCLEOTIDE SEQUENCE [LARGE SCALE GENOMIC DNA]</scope>
    <source>
        <strain evidence="10 11">CIRM-BRFM 2984</strain>
    </source>
</reference>
<accession>A0AAW0EBV2</accession>
<dbReference type="Pfam" id="PF10436">
    <property type="entry name" value="BCDHK_Adom3"/>
    <property type="match status" value="1"/>
</dbReference>
<keyword evidence="6 7" id="KW-0496">Mitochondrion</keyword>
<dbReference type="GO" id="GO:0010906">
    <property type="term" value="P:regulation of glucose metabolic process"/>
    <property type="evidence" value="ECO:0007669"/>
    <property type="project" value="TreeGrafter"/>
</dbReference>
<evidence type="ECO:0000256" key="4">
    <source>
        <dbReference type="ARBA" id="ARBA00022777"/>
    </source>
</evidence>
<dbReference type="EMBL" id="JAWWNJ010000002">
    <property type="protein sequence ID" value="KAK7061743.1"/>
    <property type="molecule type" value="Genomic_DNA"/>
</dbReference>
<keyword evidence="3 7" id="KW-0547">Nucleotide-binding</keyword>
<organism evidence="10 11">
    <name type="scientific">Favolaschia claudopus</name>
    <dbReference type="NCBI Taxonomy" id="2862362"/>
    <lineage>
        <taxon>Eukaryota</taxon>
        <taxon>Fungi</taxon>
        <taxon>Dikarya</taxon>
        <taxon>Basidiomycota</taxon>
        <taxon>Agaricomycotina</taxon>
        <taxon>Agaricomycetes</taxon>
        <taxon>Agaricomycetidae</taxon>
        <taxon>Agaricales</taxon>
        <taxon>Marasmiineae</taxon>
        <taxon>Mycenaceae</taxon>
        <taxon>Favolaschia</taxon>
    </lineage>
</organism>
<dbReference type="PANTHER" id="PTHR11947:SF25">
    <property type="entry name" value="[PYRUVATE DEHYDROGENASE (ACETYL-TRANSFERRING)] KINASE 2, MITOCHONDRIAL"/>
    <property type="match status" value="1"/>
</dbReference>
<dbReference type="InterPro" id="IPR036890">
    <property type="entry name" value="HATPase_C_sf"/>
</dbReference>
<evidence type="ECO:0000256" key="7">
    <source>
        <dbReference type="RuleBase" id="RU366032"/>
    </source>
</evidence>
<evidence type="ECO:0000259" key="9">
    <source>
        <dbReference type="Pfam" id="PF10436"/>
    </source>
</evidence>
<evidence type="ECO:0000313" key="10">
    <source>
        <dbReference type="EMBL" id="KAK7061743.1"/>
    </source>
</evidence>
<keyword evidence="5 7" id="KW-0067">ATP-binding</keyword>
<dbReference type="GO" id="GO:0005524">
    <property type="term" value="F:ATP binding"/>
    <property type="evidence" value="ECO:0007669"/>
    <property type="project" value="UniProtKB-UniRule"/>
</dbReference>
<evidence type="ECO:0000256" key="8">
    <source>
        <dbReference type="SAM" id="MobiDB-lite"/>
    </source>
</evidence>
<feature type="region of interest" description="Disordered" evidence="8">
    <location>
        <begin position="601"/>
        <end position="644"/>
    </location>
</feature>
<feature type="domain" description="Branched-chain alpha-ketoacid dehydrogenase kinase/Pyruvate dehydrogenase kinase N-terminal" evidence="9">
    <location>
        <begin position="311"/>
        <end position="473"/>
    </location>
</feature>
<dbReference type="AlphaFoldDB" id="A0AAW0EBV2"/>
<dbReference type="EC" id="2.7.11.-" evidence="7"/>
<evidence type="ECO:0000256" key="2">
    <source>
        <dbReference type="ARBA" id="ARBA00022679"/>
    </source>
</evidence>
<dbReference type="InterPro" id="IPR018955">
    <property type="entry name" value="BCDHK/PDK_N"/>
</dbReference>
<dbReference type="SUPFAM" id="SSF69012">
    <property type="entry name" value="alpha-ketoacid dehydrogenase kinase, N-terminal domain"/>
    <property type="match status" value="1"/>
</dbReference>
<evidence type="ECO:0000313" key="11">
    <source>
        <dbReference type="Proteomes" id="UP001362999"/>
    </source>
</evidence>
<dbReference type="Proteomes" id="UP001362999">
    <property type="component" value="Unassembled WGS sequence"/>
</dbReference>
<dbReference type="InterPro" id="IPR036784">
    <property type="entry name" value="AK/P_DHK_N_sf"/>
</dbReference>
<dbReference type="GO" id="GO:0005759">
    <property type="term" value="C:mitochondrial matrix"/>
    <property type="evidence" value="ECO:0007669"/>
    <property type="project" value="UniProtKB-SubCell"/>
</dbReference>
<dbReference type="Gene3D" id="1.20.140.20">
    <property type="entry name" value="Alpha-ketoacid/pyruvate dehydrogenase kinase, N-terminal domain"/>
    <property type="match status" value="1"/>
</dbReference>
<evidence type="ECO:0000256" key="1">
    <source>
        <dbReference type="ARBA" id="ARBA00006155"/>
    </source>
</evidence>
<evidence type="ECO:0000256" key="5">
    <source>
        <dbReference type="ARBA" id="ARBA00022840"/>
    </source>
</evidence>
<sequence>MGFTGLARWVNAPAEGLKLVQENILSNHNGQYKGPWNLSVRSYRSTLGQTPGFQLPTERTMCALTMDQNVFVLVEDPLAPSRADVLAAAPPGEAAAYLQRPTHYRTTFLTLRPPGALEQLLTQLKARWVSVRPPVAGAPQRGQSGSQLTIEGHIFAIGTDWLVRVGNVILAGGAVKGMLLEAEYLPLPVLHSPIADGTSELLSNLLTSVLPNISDAKTVAVTISDSQWEDVLWDREEEEEEQKEREINEKQMEVDDIYASGDDGAVIRRKDWLGVNRDRRSAGESTTPSPTHRLFYQNKQLELYAAKEANRLTLRQLVFFGRSMDEDRLIKSANYVRTELPVRISHRLRDMQKLPFIVVTQEGVAKVYDLYWTAFEKFRRYPPINSLEDNAAFCRFLANILREHSTVIPTLALGLSLSSPHLSPDELDSFMRRMLVSRISRRVLAEHHIALSEKIHSGRQSSSTQGEPHVGIIFTGLNVRRSIEKCANLLRQRKPYWPEVQIDGHLDTTFAYIKEHLEYILFELLKNAMRATSSYNRSASSPAPVRVTIFAGTNDIGVRISDQGGGLFDTKVKTPSDLFSFSHNRNAARLQDSRLDTLRTLSSSPSGLRATVGEQVDRWQQNSDSESDSDDDASNPEMEAGVGPHAGIGIGLPMSSIFAKYFGGSLEMVSMNGWGTDAYLRVPKLGTNLEGIEV</sequence>
<comment type="subcellular location">
    <subcellularLocation>
        <location evidence="7">Mitochondrion matrix</location>
    </subcellularLocation>
</comment>
<dbReference type="Gene3D" id="3.30.565.10">
    <property type="entry name" value="Histidine kinase-like ATPase, C-terminal domain"/>
    <property type="match status" value="1"/>
</dbReference>
<evidence type="ECO:0000256" key="6">
    <source>
        <dbReference type="ARBA" id="ARBA00023128"/>
    </source>
</evidence>
<dbReference type="InterPro" id="IPR039028">
    <property type="entry name" value="BCKD/PDK"/>
</dbReference>